<evidence type="ECO:0000313" key="4">
    <source>
        <dbReference type="Proteomes" id="UP000600449"/>
    </source>
</evidence>
<keyword evidence="4" id="KW-1185">Reference proteome</keyword>
<dbReference type="RefSeq" id="WP_188914337.1">
    <property type="nucleotide sequence ID" value="NZ_BMMF01000010.1"/>
</dbReference>
<sequence>MFFIASKVAWFVLAPSNLMLIALVAGLALATFERVRGFGLGLAWTAAIALALFGLTPVASLLMHPLETRFPPYADDAAPVDGIVVLGGAIAQDATLELGQAVVNEAADRLIAAAVLARRHPDVPIVLSGGSARLVGTDRFTEAQAMANVLVDMGVARERLLVEDRSRNTWQNAVFSRELASPEPDARWLLVTSAWHMPRSMGVFRRAGFAVVPYPTDFRTVGGTETTSFFRSISGGLQRLDVAAREYVGLLAYRLTGRTDTLFPGA</sequence>
<keyword evidence="1" id="KW-1133">Transmembrane helix</keyword>
<gene>
    <name evidence="3" type="ORF">GCM10011322_32790</name>
</gene>
<dbReference type="GO" id="GO:0005886">
    <property type="term" value="C:plasma membrane"/>
    <property type="evidence" value="ECO:0007669"/>
    <property type="project" value="TreeGrafter"/>
</dbReference>
<dbReference type="InterPro" id="IPR003848">
    <property type="entry name" value="DUF218"/>
</dbReference>
<dbReference type="AlphaFoldDB" id="A0A917QBS8"/>
<proteinExistence type="predicted"/>
<dbReference type="GO" id="GO:0000270">
    <property type="term" value="P:peptidoglycan metabolic process"/>
    <property type="evidence" value="ECO:0007669"/>
    <property type="project" value="TreeGrafter"/>
</dbReference>
<protein>
    <submittedName>
        <fullName evidence="3">Membrane protein</fullName>
    </submittedName>
</protein>
<evidence type="ECO:0000259" key="2">
    <source>
        <dbReference type="Pfam" id="PF02698"/>
    </source>
</evidence>
<dbReference type="Proteomes" id="UP000600449">
    <property type="component" value="Unassembled WGS sequence"/>
</dbReference>
<organism evidence="3 4">
    <name type="scientific">Salinarimonas ramus</name>
    <dbReference type="NCBI Taxonomy" id="690164"/>
    <lineage>
        <taxon>Bacteria</taxon>
        <taxon>Pseudomonadati</taxon>
        <taxon>Pseudomonadota</taxon>
        <taxon>Alphaproteobacteria</taxon>
        <taxon>Hyphomicrobiales</taxon>
        <taxon>Salinarimonadaceae</taxon>
        <taxon>Salinarimonas</taxon>
    </lineage>
</organism>
<feature type="transmembrane region" description="Helical" evidence="1">
    <location>
        <begin position="38"/>
        <end position="62"/>
    </location>
</feature>
<dbReference type="PANTHER" id="PTHR30336">
    <property type="entry name" value="INNER MEMBRANE PROTEIN, PROBABLE PERMEASE"/>
    <property type="match status" value="1"/>
</dbReference>
<evidence type="ECO:0000256" key="1">
    <source>
        <dbReference type="SAM" id="Phobius"/>
    </source>
</evidence>
<feature type="transmembrane region" description="Helical" evidence="1">
    <location>
        <begin position="12"/>
        <end position="32"/>
    </location>
</feature>
<reference evidence="3 4" key="1">
    <citation type="journal article" date="2014" name="Int. J. Syst. Evol. Microbiol.">
        <title>Complete genome sequence of Corynebacterium casei LMG S-19264T (=DSM 44701T), isolated from a smear-ripened cheese.</title>
        <authorList>
            <consortium name="US DOE Joint Genome Institute (JGI-PGF)"/>
            <person name="Walter F."/>
            <person name="Albersmeier A."/>
            <person name="Kalinowski J."/>
            <person name="Ruckert C."/>
        </authorList>
    </citation>
    <scope>NUCLEOTIDE SEQUENCE [LARGE SCALE GENOMIC DNA]</scope>
    <source>
        <strain evidence="3 4">CGMCC 1.9161</strain>
    </source>
</reference>
<accession>A0A917QBS8</accession>
<feature type="domain" description="DUF218" evidence="2">
    <location>
        <begin position="81"/>
        <end position="249"/>
    </location>
</feature>
<dbReference type="InterPro" id="IPR014729">
    <property type="entry name" value="Rossmann-like_a/b/a_fold"/>
</dbReference>
<dbReference type="CDD" id="cd06259">
    <property type="entry name" value="YdcF-like"/>
    <property type="match status" value="1"/>
</dbReference>
<comment type="caution">
    <text evidence="3">The sequence shown here is derived from an EMBL/GenBank/DDBJ whole genome shotgun (WGS) entry which is preliminary data.</text>
</comment>
<dbReference type="PANTHER" id="PTHR30336:SF4">
    <property type="entry name" value="ENVELOPE BIOGENESIS FACTOR ELYC"/>
    <property type="match status" value="1"/>
</dbReference>
<evidence type="ECO:0000313" key="3">
    <source>
        <dbReference type="EMBL" id="GGK43079.1"/>
    </source>
</evidence>
<keyword evidence="1" id="KW-0472">Membrane</keyword>
<dbReference type="EMBL" id="BMMF01000010">
    <property type="protein sequence ID" value="GGK43079.1"/>
    <property type="molecule type" value="Genomic_DNA"/>
</dbReference>
<dbReference type="InterPro" id="IPR051599">
    <property type="entry name" value="Cell_Envelope_Assoc"/>
</dbReference>
<keyword evidence="1" id="KW-0812">Transmembrane</keyword>
<dbReference type="Pfam" id="PF02698">
    <property type="entry name" value="DUF218"/>
    <property type="match status" value="1"/>
</dbReference>
<name>A0A917QBS8_9HYPH</name>
<dbReference type="GO" id="GO:0043164">
    <property type="term" value="P:Gram-negative-bacterium-type cell wall biogenesis"/>
    <property type="evidence" value="ECO:0007669"/>
    <property type="project" value="TreeGrafter"/>
</dbReference>
<dbReference type="Gene3D" id="3.40.50.620">
    <property type="entry name" value="HUPs"/>
    <property type="match status" value="1"/>
</dbReference>